<sequence length="424" mass="46795">MTNAWKQLDVAVIGGGLGGLAAGLALRRAGHKVRIYERYDYGGEIGSSISVAANGGKWLHEWGVDVKKAKPVILTKLIRHNWESGEIEGVYPFGDYEKLFGYPYYNVHRKDLHDLLQRVVVSPDGEGTPCELILKHKAVVVDYETGHIKFENGEETSAELIVAADGIRTTTKAQLGITPTFGTSNSCCYHLLMRRADLIANGLTDFSVEKAIEFWGGDDKNKIVLSSCSDGEIISCYCFYAATAADTRDGWHNSATRDELFQVLKKNLDPKIADAFAKVSFDIKQWRLYVHEPLPYFYKTSRKGDVGVCLLGDAAHAMMPDQSQGAVAAFEDAGALGYIFSKEFIENTGVVPSLAGGLKLYESERMPRVTKIQAASLRARENLKERIGWSTDGVDSPDKLTIEEVCGYEPKTHMDGLAREILRA</sequence>
<dbReference type="OMA" id="KEDGWNI"/>
<evidence type="ECO:0000256" key="5">
    <source>
        <dbReference type="ARBA" id="ARBA00023033"/>
    </source>
</evidence>
<dbReference type="PANTHER" id="PTHR13789:SF172">
    <property type="entry name" value="HYDROXYLASE, PUTATIVE (AFU_ORTHOLOGUE AFUA_1G12410)-RELATED"/>
    <property type="match status" value="1"/>
</dbReference>
<dbReference type="SUPFAM" id="SSF51905">
    <property type="entry name" value="FAD/NAD(P)-binding domain"/>
    <property type="match status" value="1"/>
</dbReference>
<dbReference type="Gene3D" id="3.50.50.60">
    <property type="entry name" value="FAD/NAD(P)-binding domain"/>
    <property type="match status" value="1"/>
</dbReference>
<dbReference type="InterPro" id="IPR050493">
    <property type="entry name" value="FAD-dep_Monooxygenase_BioMet"/>
</dbReference>
<dbReference type="GO" id="GO:0071949">
    <property type="term" value="F:FAD binding"/>
    <property type="evidence" value="ECO:0007669"/>
    <property type="project" value="InterPro"/>
</dbReference>
<organism evidence="7 8">
    <name type="scientific">Lachancea fermentati</name>
    <name type="common">Zygosaccharomyces fermentati</name>
    <dbReference type="NCBI Taxonomy" id="4955"/>
    <lineage>
        <taxon>Eukaryota</taxon>
        <taxon>Fungi</taxon>
        <taxon>Dikarya</taxon>
        <taxon>Ascomycota</taxon>
        <taxon>Saccharomycotina</taxon>
        <taxon>Saccharomycetes</taxon>
        <taxon>Saccharomycetales</taxon>
        <taxon>Saccharomycetaceae</taxon>
        <taxon>Lachancea</taxon>
    </lineage>
</organism>
<accession>A0A1G4MAE8</accession>
<reference evidence="7 8" key="1">
    <citation type="submission" date="2016-03" db="EMBL/GenBank/DDBJ databases">
        <authorList>
            <person name="Devillers H."/>
        </authorList>
    </citation>
    <scope>NUCLEOTIDE SEQUENCE [LARGE SCALE GENOMIC DNA]</scope>
    <source>
        <strain evidence="7">CBS 6772</strain>
    </source>
</reference>
<dbReference type="PRINTS" id="PR00420">
    <property type="entry name" value="RNGMNOXGNASE"/>
</dbReference>
<feature type="domain" description="FAD-binding" evidence="6">
    <location>
        <begin position="8"/>
        <end position="373"/>
    </location>
</feature>
<name>A0A1G4MAE8_LACFM</name>
<dbReference type="GO" id="GO:0004497">
    <property type="term" value="F:monooxygenase activity"/>
    <property type="evidence" value="ECO:0007669"/>
    <property type="project" value="UniProtKB-KW"/>
</dbReference>
<dbReference type="OrthoDB" id="9993796at2759"/>
<dbReference type="InterPro" id="IPR002938">
    <property type="entry name" value="FAD-bd"/>
</dbReference>
<evidence type="ECO:0000313" key="7">
    <source>
        <dbReference type="EMBL" id="SCW00842.1"/>
    </source>
</evidence>
<evidence type="ECO:0000256" key="1">
    <source>
        <dbReference type="ARBA" id="ARBA00007992"/>
    </source>
</evidence>
<dbReference type="Proteomes" id="UP000190831">
    <property type="component" value="Chromosome C"/>
</dbReference>
<dbReference type="EMBL" id="LT598485">
    <property type="protein sequence ID" value="SCW00842.1"/>
    <property type="molecule type" value="Genomic_DNA"/>
</dbReference>
<dbReference type="STRING" id="4955.A0A1G4MAE8"/>
<dbReference type="AlphaFoldDB" id="A0A1G4MAE8"/>
<evidence type="ECO:0000256" key="2">
    <source>
        <dbReference type="ARBA" id="ARBA00022630"/>
    </source>
</evidence>
<keyword evidence="3" id="KW-0274">FAD</keyword>
<keyword evidence="4" id="KW-0560">Oxidoreductase</keyword>
<evidence type="ECO:0000313" key="8">
    <source>
        <dbReference type="Proteomes" id="UP000190831"/>
    </source>
</evidence>
<keyword evidence="5" id="KW-0503">Monooxygenase</keyword>
<dbReference type="InterPro" id="IPR036188">
    <property type="entry name" value="FAD/NAD-bd_sf"/>
</dbReference>
<gene>
    <name evidence="7" type="ORF">LAFE_0C13212G</name>
</gene>
<evidence type="ECO:0000259" key="6">
    <source>
        <dbReference type="Pfam" id="PF01494"/>
    </source>
</evidence>
<evidence type="ECO:0000256" key="3">
    <source>
        <dbReference type="ARBA" id="ARBA00022827"/>
    </source>
</evidence>
<protein>
    <submittedName>
        <fullName evidence="7">LAFE_0C13212g1_1</fullName>
    </submittedName>
</protein>
<comment type="similarity">
    <text evidence="1">Belongs to the paxM FAD-dependent monooxygenase family.</text>
</comment>
<evidence type="ECO:0000256" key="4">
    <source>
        <dbReference type="ARBA" id="ARBA00023002"/>
    </source>
</evidence>
<keyword evidence="2" id="KW-0285">Flavoprotein</keyword>
<dbReference type="Pfam" id="PF01494">
    <property type="entry name" value="FAD_binding_3"/>
    <property type="match status" value="1"/>
</dbReference>
<keyword evidence="8" id="KW-1185">Reference proteome</keyword>
<dbReference type="PANTHER" id="PTHR13789">
    <property type="entry name" value="MONOOXYGENASE"/>
    <property type="match status" value="1"/>
</dbReference>
<proteinExistence type="inferred from homology"/>